<name>A0A9D4UWI5_ADICA</name>
<keyword evidence="9" id="KW-0325">Glycoprotein</keyword>
<sequence>MKQMDCVSKSSKIAVVLALSYFMLALFVRAAERPSHSSSGNLSISEVQALLAFKSCLRNGEERLLSWRYETRDWACGKWRGVSCRHMNVQSGGRSWGASSGNDYRIYNDTLSSNDSDNDGDMWLTVQAVVKVSLSGVGLQGELSPFLGNLSFMETLDLSHNELSGCIPPQLKALRQLSYLDLSSNLLTGQLPLELPTSLQHVNFAGNTLVGTLPASYMCNLTSLEYLDLSCNSLGPQAFHDQRRMRLGENMKHLRVLRLNSNTFSGGVVPEIGELRGLQELSLDNNSFAGQIPGELGMLASLRVLQLGQNQFSGSIPSSLGNLSSLVTLSLRQAGVTGTIPEELGGLGDLRLLDVSGNALNGAMPSALGQLQSLSSLLLSNNELTGGIPASLSNCSHLRLFEASWNRLHGPIPPSFSSLSALLSFAAEGNQLSGPLPSCLSSAASSSKAWSRNLGVLLLGSNFFHGPLIINSGLSHRLPLLHSLSLSQNNLSGPLPSDLCGASAHLSASQLSYLELSSNSLSGPLSLSFANCVSLSTLDLSSNSFSGPIPAYLSNLPLAVLNLENNRLSGTIPRQLWSSQTLLAVELAFNRLEGSLSPLVANLSTLQQLTVDGGISTNIGRLSSLNYLNLGHNMLSGPIPSEISLLFRNMGTPPLDIDALHTNTLDLSFNNLTGAIPASLGDCRALKRLLLSMNELTGSIPVELAKLSSLTHLDLARNRLTGEVPDGVCNLQHLIMLNVSSSLLMNRNGSCHRFHSSSTRHASSFCDLMSGTGRAAACTNASTSKATSRDHIMRRGRHLLLTAGTTLVFAAVLVVVLMAGGVGLVLWNWRRHRNRTVPHSCESLPAGKDHQLESPHNRHPSKPAPPFPSSSCNANFLKTC</sequence>
<dbReference type="PANTHER" id="PTHR48057:SF30">
    <property type="entry name" value="DNA-DAMAGE-REPAIR_TOLERATION DRT100-LIKE PROTEIN"/>
    <property type="match status" value="1"/>
</dbReference>
<evidence type="ECO:0000256" key="7">
    <source>
        <dbReference type="ARBA" id="ARBA00022737"/>
    </source>
</evidence>
<reference evidence="13" key="1">
    <citation type="submission" date="2021-01" db="EMBL/GenBank/DDBJ databases">
        <title>Adiantum capillus-veneris genome.</title>
        <authorList>
            <person name="Fang Y."/>
            <person name="Liao Q."/>
        </authorList>
    </citation>
    <scope>NUCLEOTIDE SEQUENCE</scope>
    <source>
        <strain evidence="13">H3</strain>
        <tissue evidence="13">Leaf</tissue>
    </source>
</reference>
<organism evidence="13 14">
    <name type="scientific">Adiantum capillus-veneris</name>
    <name type="common">Maidenhair fern</name>
    <dbReference type="NCBI Taxonomy" id="13818"/>
    <lineage>
        <taxon>Eukaryota</taxon>
        <taxon>Viridiplantae</taxon>
        <taxon>Streptophyta</taxon>
        <taxon>Embryophyta</taxon>
        <taxon>Tracheophyta</taxon>
        <taxon>Polypodiopsida</taxon>
        <taxon>Polypodiidae</taxon>
        <taxon>Polypodiales</taxon>
        <taxon>Pteridineae</taxon>
        <taxon>Pteridaceae</taxon>
        <taxon>Vittarioideae</taxon>
        <taxon>Adiantum</taxon>
    </lineage>
</organism>
<proteinExistence type="predicted"/>
<evidence type="ECO:0000256" key="5">
    <source>
        <dbReference type="ARBA" id="ARBA00022614"/>
    </source>
</evidence>
<comment type="subcellular location">
    <subcellularLocation>
        <location evidence="2">Cell membrane</location>
    </subcellularLocation>
    <subcellularLocation>
        <location evidence="1">Membrane</location>
        <topology evidence="1">Single-pass membrane protein</topology>
    </subcellularLocation>
</comment>
<gene>
    <name evidence="13" type="ORF">GOP47_0009586</name>
</gene>
<feature type="region of interest" description="Disordered" evidence="10">
    <location>
        <begin position="838"/>
        <end position="870"/>
    </location>
</feature>
<dbReference type="GO" id="GO:0005886">
    <property type="term" value="C:plasma membrane"/>
    <property type="evidence" value="ECO:0007669"/>
    <property type="project" value="UniProtKB-SubCell"/>
</dbReference>
<dbReference type="Gene3D" id="3.80.10.10">
    <property type="entry name" value="Ribonuclease Inhibitor"/>
    <property type="match status" value="3"/>
</dbReference>
<dbReference type="PANTHER" id="PTHR48057">
    <property type="entry name" value="LEUCINE-RICH REPEAT SERINE/THREONINE-PROTEIN KINASE 1"/>
    <property type="match status" value="1"/>
</dbReference>
<evidence type="ECO:0000256" key="6">
    <source>
        <dbReference type="ARBA" id="ARBA00022729"/>
    </source>
</evidence>
<dbReference type="SMART" id="SM00369">
    <property type="entry name" value="LRR_TYP"/>
    <property type="match status" value="11"/>
</dbReference>
<keyword evidence="11" id="KW-1133">Transmembrane helix</keyword>
<dbReference type="Pfam" id="PF08263">
    <property type="entry name" value="LRRNT_2"/>
    <property type="match status" value="1"/>
</dbReference>
<keyword evidence="5" id="KW-0433">Leucine-rich repeat</keyword>
<dbReference type="Pfam" id="PF00560">
    <property type="entry name" value="LRR_1"/>
    <property type="match status" value="10"/>
</dbReference>
<keyword evidence="3" id="KW-1003">Cell membrane</keyword>
<keyword evidence="8 11" id="KW-0472">Membrane</keyword>
<dbReference type="InterPro" id="IPR003591">
    <property type="entry name" value="Leu-rich_rpt_typical-subtyp"/>
</dbReference>
<dbReference type="FunFam" id="3.80.10.10:FF:000095">
    <property type="entry name" value="LRR receptor-like serine/threonine-protein kinase GSO1"/>
    <property type="match status" value="1"/>
</dbReference>
<dbReference type="FunFam" id="3.80.10.10:FF:000041">
    <property type="entry name" value="LRR receptor-like serine/threonine-protein kinase ERECTA"/>
    <property type="match status" value="1"/>
</dbReference>
<dbReference type="InterPro" id="IPR052595">
    <property type="entry name" value="LRRC69/RLP"/>
</dbReference>
<dbReference type="Pfam" id="PF13855">
    <property type="entry name" value="LRR_8"/>
    <property type="match status" value="1"/>
</dbReference>
<evidence type="ECO:0000256" key="4">
    <source>
        <dbReference type="ARBA" id="ARBA00022553"/>
    </source>
</evidence>
<feature type="domain" description="Leucine-rich repeat-containing N-terminal plant-type" evidence="12">
    <location>
        <begin position="45"/>
        <end position="84"/>
    </location>
</feature>
<keyword evidence="4" id="KW-0597">Phosphoprotein</keyword>
<evidence type="ECO:0000256" key="3">
    <source>
        <dbReference type="ARBA" id="ARBA00022475"/>
    </source>
</evidence>
<comment type="caution">
    <text evidence="13">The sequence shown here is derived from an EMBL/GenBank/DDBJ whole genome shotgun (WGS) entry which is preliminary data.</text>
</comment>
<dbReference type="Proteomes" id="UP000886520">
    <property type="component" value="Chromosome 9"/>
</dbReference>
<feature type="transmembrane region" description="Helical" evidence="11">
    <location>
        <begin position="799"/>
        <end position="827"/>
    </location>
</feature>
<dbReference type="FunFam" id="3.80.10.10:FF:000383">
    <property type="entry name" value="Leucine-rich repeat receptor protein kinase EMS1"/>
    <property type="match status" value="1"/>
</dbReference>
<protein>
    <recommendedName>
        <fullName evidence="12">Leucine-rich repeat-containing N-terminal plant-type domain-containing protein</fullName>
    </recommendedName>
</protein>
<dbReference type="PRINTS" id="PR00019">
    <property type="entry name" value="LEURICHRPT"/>
</dbReference>
<dbReference type="InterPro" id="IPR013210">
    <property type="entry name" value="LRR_N_plant-typ"/>
</dbReference>
<accession>A0A9D4UWI5</accession>
<evidence type="ECO:0000313" key="14">
    <source>
        <dbReference type="Proteomes" id="UP000886520"/>
    </source>
</evidence>
<dbReference type="OrthoDB" id="2151624at2759"/>
<dbReference type="Pfam" id="PF13516">
    <property type="entry name" value="LRR_6"/>
    <property type="match status" value="1"/>
</dbReference>
<keyword evidence="14" id="KW-1185">Reference proteome</keyword>
<dbReference type="SUPFAM" id="SSF52058">
    <property type="entry name" value="L domain-like"/>
    <property type="match status" value="3"/>
</dbReference>
<evidence type="ECO:0000256" key="10">
    <source>
        <dbReference type="SAM" id="MobiDB-lite"/>
    </source>
</evidence>
<keyword evidence="11" id="KW-0812">Transmembrane</keyword>
<evidence type="ECO:0000256" key="2">
    <source>
        <dbReference type="ARBA" id="ARBA00004236"/>
    </source>
</evidence>
<evidence type="ECO:0000256" key="9">
    <source>
        <dbReference type="ARBA" id="ARBA00023180"/>
    </source>
</evidence>
<dbReference type="EMBL" id="JABFUD020000009">
    <property type="protein sequence ID" value="KAI5075510.1"/>
    <property type="molecule type" value="Genomic_DNA"/>
</dbReference>
<dbReference type="InterPro" id="IPR001611">
    <property type="entry name" value="Leu-rich_rpt"/>
</dbReference>
<evidence type="ECO:0000259" key="12">
    <source>
        <dbReference type="Pfam" id="PF08263"/>
    </source>
</evidence>
<evidence type="ECO:0000313" key="13">
    <source>
        <dbReference type="EMBL" id="KAI5075510.1"/>
    </source>
</evidence>
<keyword evidence="7" id="KW-0677">Repeat</keyword>
<keyword evidence="6" id="KW-0732">Signal</keyword>
<dbReference type="AlphaFoldDB" id="A0A9D4UWI5"/>
<dbReference type="InterPro" id="IPR032675">
    <property type="entry name" value="LRR_dom_sf"/>
</dbReference>
<feature type="compositionally biased region" description="Basic and acidic residues" evidence="10">
    <location>
        <begin position="847"/>
        <end position="856"/>
    </location>
</feature>
<evidence type="ECO:0000256" key="8">
    <source>
        <dbReference type="ARBA" id="ARBA00023136"/>
    </source>
</evidence>
<evidence type="ECO:0000256" key="1">
    <source>
        <dbReference type="ARBA" id="ARBA00004167"/>
    </source>
</evidence>
<evidence type="ECO:0000256" key="11">
    <source>
        <dbReference type="SAM" id="Phobius"/>
    </source>
</evidence>